<dbReference type="InterPro" id="IPR052931">
    <property type="entry name" value="Prophage_regulatory_activator"/>
</dbReference>
<name>A0A1H2FBM0_9PSED</name>
<sequence length="66" mass="7640">MTATTPPRHIMRLPEVKHRSGFGRAHIYNLMKEGKFPKARHIGSRAVGWDSQEIEQWVADRLEGRT</sequence>
<dbReference type="Proteomes" id="UP000243232">
    <property type="component" value="Chromosome I"/>
</dbReference>
<organism evidence="1 2">
    <name type="scientific">Pseudomonas pohangensis</name>
    <dbReference type="NCBI Taxonomy" id="364197"/>
    <lineage>
        <taxon>Bacteria</taxon>
        <taxon>Pseudomonadati</taxon>
        <taxon>Pseudomonadota</taxon>
        <taxon>Gammaproteobacteria</taxon>
        <taxon>Pseudomonadales</taxon>
        <taxon>Pseudomonadaceae</taxon>
        <taxon>Pseudomonas</taxon>
    </lineage>
</organism>
<dbReference type="PANTHER" id="PTHR36154">
    <property type="entry name" value="DNA-BINDING TRANSCRIPTIONAL ACTIVATOR ALPA"/>
    <property type="match status" value="1"/>
</dbReference>
<dbReference type="InterPro" id="IPR010260">
    <property type="entry name" value="AlpA"/>
</dbReference>
<proteinExistence type="predicted"/>
<protein>
    <submittedName>
        <fullName evidence="1">Transcriptional regulator, AlpA family</fullName>
    </submittedName>
</protein>
<keyword evidence="2" id="KW-1185">Reference proteome</keyword>
<accession>A0A1H2FBM0</accession>
<dbReference type="Gene3D" id="1.10.238.160">
    <property type="match status" value="1"/>
</dbReference>
<dbReference type="Pfam" id="PF05930">
    <property type="entry name" value="Phage_AlpA"/>
    <property type="match status" value="1"/>
</dbReference>
<dbReference type="PANTHER" id="PTHR36154:SF1">
    <property type="entry name" value="DNA-BINDING TRANSCRIPTIONAL ACTIVATOR ALPA"/>
    <property type="match status" value="1"/>
</dbReference>
<dbReference type="STRING" id="364197.SAMN05216296_1470"/>
<dbReference type="AlphaFoldDB" id="A0A1H2FBM0"/>
<evidence type="ECO:0000313" key="2">
    <source>
        <dbReference type="Proteomes" id="UP000243232"/>
    </source>
</evidence>
<reference evidence="2" key="1">
    <citation type="submission" date="2016-10" db="EMBL/GenBank/DDBJ databases">
        <authorList>
            <person name="Varghese N."/>
            <person name="Submissions S."/>
        </authorList>
    </citation>
    <scope>NUCLEOTIDE SEQUENCE [LARGE SCALE GENOMIC DNA]</scope>
    <source>
        <strain evidence="2">DSM 17875</strain>
    </source>
</reference>
<gene>
    <name evidence="1" type="ORF">SAMN05216296_1470</name>
</gene>
<dbReference type="EMBL" id="LT629785">
    <property type="protein sequence ID" value="SDU04729.1"/>
    <property type="molecule type" value="Genomic_DNA"/>
</dbReference>
<evidence type="ECO:0000313" key="1">
    <source>
        <dbReference type="EMBL" id="SDU04729.1"/>
    </source>
</evidence>